<dbReference type="PANTHER" id="PTHR24220">
    <property type="entry name" value="IMPORT ATP-BINDING PROTEIN"/>
    <property type="match status" value="1"/>
</dbReference>
<gene>
    <name evidence="5" type="ORF">A2618_03195</name>
</gene>
<reference evidence="5 6" key="1">
    <citation type="journal article" date="2016" name="Nat. Commun.">
        <title>Thousands of microbial genomes shed light on interconnected biogeochemical processes in an aquifer system.</title>
        <authorList>
            <person name="Anantharaman K."/>
            <person name="Brown C.T."/>
            <person name="Hug L.A."/>
            <person name="Sharon I."/>
            <person name="Castelle C.J."/>
            <person name="Probst A.J."/>
            <person name="Thomas B.C."/>
            <person name="Singh A."/>
            <person name="Wilkins M.J."/>
            <person name="Karaoz U."/>
            <person name="Brodie E.L."/>
            <person name="Williams K.H."/>
            <person name="Hubbard S.S."/>
            <person name="Banfield J.F."/>
        </authorList>
    </citation>
    <scope>NUCLEOTIDE SEQUENCE [LARGE SCALE GENOMIC DNA]</scope>
</reference>
<keyword evidence="2" id="KW-0547">Nucleotide-binding</keyword>
<evidence type="ECO:0000259" key="4">
    <source>
        <dbReference type="PROSITE" id="PS50893"/>
    </source>
</evidence>
<sequence length="235" mass="25278">MIIFDNVTKKYGNGTVALDSVSFAVGAGEFVVVEGPSGAGKSTLVKAIIREIGINNGQIVVDGDDIAKIPAKNIPLLRRKVGVVFQDFKLLPDRTIAENVDLALDILGLSESDATTRRNELLNLVGLANKADDFPVQLSGGELQRVGVARALAPKPKILFADEPTGNLDSKTGSAIIHLLEDINSQGTTVIMASHDLDLLRDYKFRRLRLDHGALVHDTAKHVSHAKKEASQDKV</sequence>
<dbReference type="EMBL" id="MFAR01000036">
    <property type="protein sequence ID" value="OGD84456.1"/>
    <property type="molecule type" value="Genomic_DNA"/>
</dbReference>
<dbReference type="PROSITE" id="PS50893">
    <property type="entry name" value="ABC_TRANSPORTER_2"/>
    <property type="match status" value="1"/>
</dbReference>
<dbReference type="GO" id="GO:0016887">
    <property type="term" value="F:ATP hydrolysis activity"/>
    <property type="evidence" value="ECO:0007669"/>
    <property type="project" value="InterPro"/>
</dbReference>
<dbReference type="GO" id="GO:0005886">
    <property type="term" value="C:plasma membrane"/>
    <property type="evidence" value="ECO:0007669"/>
    <property type="project" value="TreeGrafter"/>
</dbReference>
<evidence type="ECO:0000256" key="1">
    <source>
        <dbReference type="ARBA" id="ARBA00005417"/>
    </source>
</evidence>
<feature type="domain" description="ABC transporter" evidence="4">
    <location>
        <begin position="2"/>
        <end position="235"/>
    </location>
</feature>
<dbReference type="InterPro" id="IPR003593">
    <property type="entry name" value="AAA+_ATPase"/>
</dbReference>
<dbReference type="SMART" id="SM00382">
    <property type="entry name" value="AAA"/>
    <property type="match status" value="1"/>
</dbReference>
<name>A0A1F5FXV8_9BACT</name>
<dbReference type="GO" id="GO:0022857">
    <property type="term" value="F:transmembrane transporter activity"/>
    <property type="evidence" value="ECO:0007669"/>
    <property type="project" value="TreeGrafter"/>
</dbReference>
<evidence type="ECO:0000313" key="6">
    <source>
        <dbReference type="Proteomes" id="UP000177921"/>
    </source>
</evidence>
<dbReference type="InterPro" id="IPR017871">
    <property type="entry name" value="ABC_transporter-like_CS"/>
</dbReference>
<dbReference type="GO" id="GO:0005524">
    <property type="term" value="F:ATP binding"/>
    <property type="evidence" value="ECO:0007669"/>
    <property type="project" value="UniProtKB-KW"/>
</dbReference>
<dbReference type="Proteomes" id="UP000177921">
    <property type="component" value="Unassembled WGS sequence"/>
</dbReference>
<dbReference type="InterPro" id="IPR027417">
    <property type="entry name" value="P-loop_NTPase"/>
</dbReference>
<evidence type="ECO:0000313" key="5">
    <source>
        <dbReference type="EMBL" id="OGD84456.1"/>
    </source>
</evidence>
<protein>
    <recommendedName>
        <fullName evidence="4">ABC transporter domain-containing protein</fullName>
    </recommendedName>
</protein>
<dbReference type="PROSITE" id="PS00211">
    <property type="entry name" value="ABC_TRANSPORTER_1"/>
    <property type="match status" value="1"/>
</dbReference>
<dbReference type="PANTHER" id="PTHR24220:SF470">
    <property type="entry name" value="CELL DIVISION ATP-BINDING PROTEIN FTSE"/>
    <property type="match status" value="1"/>
</dbReference>
<dbReference type="AlphaFoldDB" id="A0A1F5FXV8"/>
<organism evidence="5 6">
    <name type="scientific">Candidatus Collierbacteria bacterium RIFOXYD1_FULL_46_26</name>
    <dbReference type="NCBI Taxonomy" id="1817732"/>
    <lineage>
        <taxon>Bacteria</taxon>
        <taxon>Candidatus Collieribacteriota</taxon>
    </lineage>
</organism>
<proteinExistence type="inferred from homology"/>
<comment type="similarity">
    <text evidence="1">Belongs to the ABC transporter superfamily.</text>
</comment>
<evidence type="ECO:0000256" key="2">
    <source>
        <dbReference type="ARBA" id="ARBA00022741"/>
    </source>
</evidence>
<dbReference type="Pfam" id="PF00005">
    <property type="entry name" value="ABC_tran"/>
    <property type="match status" value="1"/>
</dbReference>
<dbReference type="InterPro" id="IPR015854">
    <property type="entry name" value="ABC_transpr_LolD-like"/>
</dbReference>
<dbReference type="FunFam" id="3.40.50.300:FF:000056">
    <property type="entry name" value="Cell division ATP-binding protein FtsE"/>
    <property type="match status" value="1"/>
</dbReference>
<dbReference type="InterPro" id="IPR003439">
    <property type="entry name" value="ABC_transporter-like_ATP-bd"/>
</dbReference>
<keyword evidence="3" id="KW-0067">ATP-binding</keyword>
<dbReference type="SUPFAM" id="SSF52540">
    <property type="entry name" value="P-loop containing nucleoside triphosphate hydrolases"/>
    <property type="match status" value="1"/>
</dbReference>
<comment type="caution">
    <text evidence="5">The sequence shown here is derived from an EMBL/GenBank/DDBJ whole genome shotgun (WGS) entry which is preliminary data.</text>
</comment>
<dbReference type="Gene3D" id="3.40.50.300">
    <property type="entry name" value="P-loop containing nucleotide triphosphate hydrolases"/>
    <property type="match status" value="1"/>
</dbReference>
<accession>A0A1F5FXV8</accession>
<evidence type="ECO:0000256" key="3">
    <source>
        <dbReference type="ARBA" id="ARBA00022840"/>
    </source>
</evidence>